<evidence type="ECO:0000313" key="2">
    <source>
        <dbReference type="Proteomes" id="UP000034588"/>
    </source>
</evidence>
<evidence type="ECO:0000313" key="1">
    <source>
        <dbReference type="EMBL" id="KKW13204.1"/>
    </source>
</evidence>
<name>A0A0G1Z360_9BACT</name>
<organism evidence="1 2">
    <name type="scientific">Candidatus Gottesmanbacteria bacterium GW2011_GWB1_49_7</name>
    <dbReference type="NCBI Taxonomy" id="1618448"/>
    <lineage>
        <taxon>Bacteria</taxon>
        <taxon>Candidatus Gottesmaniibacteriota</taxon>
    </lineage>
</organism>
<proteinExistence type="predicted"/>
<dbReference type="Proteomes" id="UP000034588">
    <property type="component" value="Unassembled WGS sequence"/>
</dbReference>
<dbReference type="AlphaFoldDB" id="A0A0G1Z360"/>
<comment type="caution">
    <text evidence="1">The sequence shown here is derived from an EMBL/GenBank/DDBJ whole genome shotgun (WGS) entry which is preliminary data.</text>
</comment>
<protein>
    <submittedName>
        <fullName evidence="1">Uncharacterized protein</fullName>
    </submittedName>
</protein>
<sequence length="77" mass="8766">MAREEKYGKVTFEHGDIPDDELVFVLRAQDILAPATVAFYAMLRETTVGCFKGQNIGLRIRSIADEMAKHPRRKMPD</sequence>
<reference evidence="1 2" key="1">
    <citation type="journal article" date="2015" name="Nature">
        <title>rRNA introns, odd ribosomes, and small enigmatic genomes across a large radiation of phyla.</title>
        <authorList>
            <person name="Brown C.T."/>
            <person name="Hug L.A."/>
            <person name="Thomas B.C."/>
            <person name="Sharon I."/>
            <person name="Castelle C.J."/>
            <person name="Singh A."/>
            <person name="Wilkins M.J."/>
            <person name="Williams K.H."/>
            <person name="Banfield J.F."/>
        </authorList>
    </citation>
    <scope>NUCLEOTIDE SEQUENCE [LARGE SCALE GENOMIC DNA]</scope>
</reference>
<dbReference type="EMBL" id="LCQD01000003">
    <property type="protein sequence ID" value="KKW13204.1"/>
    <property type="molecule type" value="Genomic_DNA"/>
</dbReference>
<gene>
    <name evidence="1" type="ORF">UY48_C0003G0026</name>
</gene>
<accession>A0A0G1Z360</accession>